<keyword evidence="7 8" id="KW-0472">Membrane</keyword>
<feature type="transmembrane region" description="Helical" evidence="8">
    <location>
        <begin position="360"/>
        <end position="379"/>
    </location>
</feature>
<dbReference type="RefSeq" id="WP_194019241.1">
    <property type="nucleotide sequence ID" value="NZ_JADEVV010000012.1"/>
</dbReference>
<keyword evidence="6 8" id="KW-1133">Transmembrane helix</keyword>
<feature type="transmembrane region" description="Helical" evidence="8">
    <location>
        <begin position="325"/>
        <end position="348"/>
    </location>
</feature>
<gene>
    <name evidence="8 9" type="primary">murJ</name>
    <name evidence="9" type="ORF">IQ217_05740</name>
</gene>
<comment type="function">
    <text evidence="8">Involved in peptidoglycan biosynthesis. Transports lipid-linked peptidoglycan precursors from the inner to the outer leaflet of the cytoplasmic membrane.</text>
</comment>
<reference evidence="9 10" key="1">
    <citation type="submission" date="2020-10" db="EMBL/GenBank/DDBJ databases">
        <authorList>
            <person name="Castelo-Branco R."/>
            <person name="Eusebio N."/>
            <person name="Adriana R."/>
            <person name="Vieira A."/>
            <person name="Brugerolle De Fraissinette N."/>
            <person name="Rezende De Castro R."/>
            <person name="Schneider M.P."/>
            <person name="Vasconcelos V."/>
            <person name="Leao P.N."/>
        </authorList>
    </citation>
    <scope>NUCLEOTIDE SEQUENCE [LARGE SCALE GENOMIC DNA]</scope>
    <source>
        <strain evidence="9 10">LEGE 00031</strain>
    </source>
</reference>
<dbReference type="PANTHER" id="PTHR43486:SF1">
    <property type="entry name" value="LIPID II FLIPPASE MURJ-RELATED"/>
    <property type="match status" value="1"/>
</dbReference>
<keyword evidence="3 8" id="KW-0812">Transmembrane</keyword>
<keyword evidence="5 8" id="KW-0573">Peptidoglycan synthesis</keyword>
<evidence type="ECO:0000256" key="3">
    <source>
        <dbReference type="ARBA" id="ARBA00022692"/>
    </source>
</evidence>
<evidence type="ECO:0000256" key="5">
    <source>
        <dbReference type="ARBA" id="ARBA00022984"/>
    </source>
</evidence>
<organism evidence="9 10">
    <name type="scientific">Synechocystis salina LEGE 00031</name>
    <dbReference type="NCBI Taxonomy" id="1828736"/>
    <lineage>
        <taxon>Bacteria</taxon>
        <taxon>Bacillati</taxon>
        <taxon>Cyanobacteriota</taxon>
        <taxon>Cyanophyceae</taxon>
        <taxon>Synechococcales</taxon>
        <taxon>Merismopediaceae</taxon>
        <taxon>Synechocystis</taxon>
    </lineage>
</organism>
<sequence length="533" mass="57210">MSPSGKSSRSLANIAGIVAIATLISKVFGLLREQIIAAAFGVGTVVTAYAYAYVIPGFLFILLGGINGPFHSALVSVLAKRDREEAAPLVETVTTLVSGVLLGVTIILVLGAGIFIDLLAPGLEPETRRMAVQQLQIMAPMALLSGLIGIGFGTLNAADQYLLPSISPLLSSITVIVGLGAAVWQLGEQLNTEPYWLLGSLLLAGGTTAGAVLQWLAQIVPQAKAGMGKLRLRFNFALPGVREVLQVMIPATLSSGMLYINFATNLFFASFIPNAAAAMRYGNFVALTPLGIISNMILVPFLPVFSRLADPQDWSELRLRIRQGIMLSALTMFPLTAILVGLAIPIVQVIYERGAFDAEAAAEVAPVLAAYGLGMFFYLGRDVLVRVFYALGDGNSPFKVSLFNIFLNGLLDFLFYKPFGTVGIVMATVGVNLFSMVIFIWMLNRRLAGLNLWGWLIDLGKLVGVTAIASVAGWQGSVLWQKLWGVDSLVENILEVLTMSSIILVVFTVGVAFAKVPEVNLLGDRLWKKFKRV</sequence>
<feature type="transmembrane region" description="Helical" evidence="8">
    <location>
        <begin position="496"/>
        <end position="516"/>
    </location>
</feature>
<evidence type="ECO:0000256" key="6">
    <source>
        <dbReference type="ARBA" id="ARBA00022989"/>
    </source>
</evidence>
<keyword evidence="2 8" id="KW-1003">Cell membrane</keyword>
<name>A0ABR9VPW0_9SYNC</name>
<evidence type="ECO:0000256" key="1">
    <source>
        <dbReference type="ARBA" id="ARBA00004651"/>
    </source>
</evidence>
<dbReference type="InterPro" id="IPR004268">
    <property type="entry name" value="MurJ"/>
</dbReference>
<feature type="transmembrane region" description="Helical" evidence="8">
    <location>
        <begin position="422"/>
        <end position="443"/>
    </location>
</feature>
<evidence type="ECO:0000313" key="10">
    <source>
        <dbReference type="Proteomes" id="UP000658720"/>
    </source>
</evidence>
<comment type="caution">
    <text evidence="9">The sequence shown here is derived from an EMBL/GenBank/DDBJ whole genome shotgun (WGS) entry which is preliminary data.</text>
</comment>
<dbReference type="NCBIfam" id="TIGR01695">
    <property type="entry name" value="murJ_mviN"/>
    <property type="match status" value="1"/>
</dbReference>
<proteinExistence type="inferred from homology"/>
<feature type="transmembrane region" description="Helical" evidence="8">
    <location>
        <begin position="196"/>
        <end position="217"/>
    </location>
</feature>
<dbReference type="Pfam" id="PF03023">
    <property type="entry name" value="MurJ"/>
    <property type="match status" value="1"/>
</dbReference>
<feature type="transmembrane region" description="Helical" evidence="8">
    <location>
        <begin position="284"/>
        <end position="305"/>
    </location>
</feature>
<evidence type="ECO:0000313" key="9">
    <source>
        <dbReference type="EMBL" id="MBE9253374.1"/>
    </source>
</evidence>
<evidence type="ECO:0000256" key="2">
    <source>
        <dbReference type="ARBA" id="ARBA00022475"/>
    </source>
</evidence>
<evidence type="ECO:0000256" key="8">
    <source>
        <dbReference type="HAMAP-Rule" id="MF_02078"/>
    </source>
</evidence>
<dbReference type="PANTHER" id="PTHR43486">
    <property type="entry name" value="LIPID II FLIPPASE MURJ-RELATED"/>
    <property type="match status" value="1"/>
</dbReference>
<dbReference type="HAMAP" id="MF_02078">
    <property type="entry name" value="MurJ_MviN"/>
    <property type="match status" value="1"/>
</dbReference>
<keyword evidence="8" id="KW-0813">Transport</keyword>
<feature type="transmembrane region" description="Helical" evidence="8">
    <location>
        <begin position="455"/>
        <end position="476"/>
    </location>
</feature>
<feature type="transmembrane region" description="Helical" evidence="8">
    <location>
        <begin position="100"/>
        <end position="123"/>
    </location>
</feature>
<comment type="subcellular location">
    <subcellularLocation>
        <location evidence="1 8">Cell membrane</location>
        <topology evidence="1 8">Multi-pass membrane protein</topology>
    </subcellularLocation>
</comment>
<feature type="transmembrane region" description="Helical" evidence="8">
    <location>
        <begin position="162"/>
        <end position="184"/>
    </location>
</feature>
<comment type="similarity">
    <text evidence="8">Belongs to the MurJ/MviN family.</text>
</comment>
<dbReference type="EMBL" id="JADEVV010000012">
    <property type="protein sequence ID" value="MBE9253374.1"/>
    <property type="molecule type" value="Genomic_DNA"/>
</dbReference>
<feature type="transmembrane region" description="Helical" evidence="8">
    <location>
        <begin position="35"/>
        <end position="52"/>
    </location>
</feature>
<comment type="pathway">
    <text evidence="8">Cell wall biogenesis; peptidoglycan biosynthesis.</text>
</comment>
<feature type="transmembrane region" description="Helical" evidence="8">
    <location>
        <begin position="258"/>
        <end position="278"/>
    </location>
</feature>
<dbReference type="CDD" id="cd13123">
    <property type="entry name" value="MATE_MurJ_like"/>
    <property type="match status" value="1"/>
</dbReference>
<feature type="transmembrane region" description="Helical" evidence="8">
    <location>
        <begin position="12"/>
        <end position="28"/>
    </location>
</feature>
<keyword evidence="10" id="KW-1185">Reference proteome</keyword>
<evidence type="ECO:0000256" key="7">
    <source>
        <dbReference type="ARBA" id="ARBA00023136"/>
    </source>
</evidence>
<keyword evidence="8" id="KW-0961">Cell wall biogenesis/degradation</keyword>
<feature type="transmembrane region" description="Helical" evidence="8">
    <location>
        <begin position="135"/>
        <end position="155"/>
    </location>
</feature>
<dbReference type="Proteomes" id="UP000658720">
    <property type="component" value="Unassembled WGS sequence"/>
</dbReference>
<dbReference type="PRINTS" id="PR01806">
    <property type="entry name" value="VIRFACTRMVIN"/>
</dbReference>
<protein>
    <recommendedName>
        <fullName evidence="8">Probable lipid II flippase MurJ</fullName>
    </recommendedName>
</protein>
<evidence type="ECO:0000256" key="4">
    <source>
        <dbReference type="ARBA" id="ARBA00022960"/>
    </source>
</evidence>
<accession>A0ABR9VPW0</accession>
<keyword evidence="4 8" id="KW-0133">Cell shape</keyword>